<reference evidence="2 3" key="1">
    <citation type="submission" date="2018-06" db="EMBL/GenBank/DDBJ databases">
        <authorList>
            <consortium name="Pathogen Informatics"/>
            <person name="Doyle S."/>
        </authorList>
    </citation>
    <scope>NUCLEOTIDE SEQUENCE [LARGE SCALE GENOMIC DNA]</scope>
    <source>
        <strain evidence="2 3">NCTC12020</strain>
    </source>
</reference>
<gene>
    <name evidence="2" type="ORF">NCTC12020_00969</name>
</gene>
<dbReference type="NCBIfam" id="TIGR01764">
    <property type="entry name" value="excise"/>
    <property type="match status" value="1"/>
</dbReference>
<dbReference type="Pfam" id="PF12728">
    <property type="entry name" value="HTH_17"/>
    <property type="match status" value="1"/>
</dbReference>
<dbReference type="EMBL" id="UHIO01000001">
    <property type="protein sequence ID" value="SUP42834.1"/>
    <property type="molecule type" value="Genomic_DNA"/>
</dbReference>
<name>A0A380NKG2_9FIRM</name>
<sequence>MENKWLTVNEVASYLGISRTAVINAIKRKELKSITLGHRILIKGSDFSDFLNAAYITKESK</sequence>
<evidence type="ECO:0000313" key="2">
    <source>
        <dbReference type="EMBL" id="SUP42834.1"/>
    </source>
</evidence>
<dbReference type="GO" id="GO:0003677">
    <property type="term" value="F:DNA binding"/>
    <property type="evidence" value="ECO:0007669"/>
    <property type="project" value="InterPro"/>
</dbReference>
<dbReference type="OrthoDB" id="515428at2"/>
<organism evidence="2 3">
    <name type="scientific">Veillonella criceti</name>
    <dbReference type="NCBI Taxonomy" id="103891"/>
    <lineage>
        <taxon>Bacteria</taxon>
        <taxon>Bacillati</taxon>
        <taxon>Bacillota</taxon>
        <taxon>Negativicutes</taxon>
        <taxon>Veillonellales</taxon>
        <taxon>Veillonellaceae</taxon>
        <taxon>Veillonella</taxon>
    </lineage>
</organism>
<dbReference type="InterPro" id="IPR010093">
    <property type="entry name" value="SinI_DNA-bd"/>
</dbReference>
<dbReference type="Proteomes" id="UP000255367">
    <property type="component" value="Unassembled WGS sequence"/>
</dbReference>
<dbReference type="InterPro" id="IPR041657">
    <property type="entry name" value="HTH_17"/>
</dbReference>
<proteinExistence type="predicted"/>
<feature type="domain" description="Helix-turn-helix" evidence="1">
    <location>
        <begin position="5"/>
        <end position="53"/>
    </location>
</feature>
<dbReference type="AlphaFoldDB" id="A0A380NKG2"/>
<evidence type="ECO:0000313" key="3">
    <source>
        <dbReference type="Proteomes" id="UP000255367"/>
    </source>
</evidence>
<keyword evidence="3" id="KW-1185">Reference proteome</keyword>
<accession>A0A380NKG2</accession>
<protein>
    <submittedName>
        <fullName evidence="2">DNA binding domain, excisionase family</fullName>
    </submittedName>
</protein>
<dbReference type="RefSeq" id="WP_115310172.1">
    <property type="nucleotide sequence ID" value="NZ_UHIO01000001.1"/>
</dbReference>
<evidence type="ECO:0000259" key="1">
    <source>
        <dbReference type="Pfam" id="PF12728"/>
    </source>
</evidence>